<evidence type="ECO:0000313" key="3">
    <source>
        <dbReference type="EMBL" id="KKR11274.1"/>
    </source>
</evidence>
<reference evidence="3 4" key="1">
    <citation type="journal article" date="2015" name="Nature">
        <title>rRNA introns, odd ribosomes, and small enigmatic genomes across a large radiation of phyla.</title>
        <authorList>
            <person name="Brown C.T."/>
            <person name="Hug L.A."/>
            <person name="Thomas B.C."/>
            <person name="Sharon I."/>
            <person name="Castelle C.J."/>
            <person name="Singh A."/>
            <person name="Wilkins M.J."/>
            <person name="Williams K.H."/>
            <person name="Banfield J.F."/>
        </authorList>
    </citation>
    <scope>NUCLEOTIDE SEQUENCE [LARGE SCALE GENOMIC DNA]</scope>
</reference>
<organism evidence="3 4">
    <name type="scientific">Candidatus Woesebacteria bacterium GW2011_GWA1_39_21</name>
    <dbReference type="NCBI Taxonomy" id="1618550"/>
    <lineage>
        <taxon>Bacteria</taxon>
        <taxon>Candidatus Woeseibacteriota</taxon>
    </lineage>
</organism>
<gene>
    <name evidence="3" type="ORF">UT39_C0009G0034</name>
</gene>
<feature type="compositionally biased region" description="Polar residues" evidence="1">
    <location>
        <begin position="1"/>
        <end position="14"/>
    </location>
</feature>
<dbReference type="Proteomes" id="UP000034246">
    <property type="component" value="Unassembled WGS sequence"/>
</dbReference>
<dbReference type="AlphaFoldDB" id="A0A0G0N504"/>
<keyword evidence="2" id="KW-0812">Transmembrane</keyword>
<feature type="region of interest" description="Disordered" evidence="1">
    <location>
        <begin position="1"/>
        <end position="56"/>
    </location>
</feature>
<evidence type="ECO:0000256" key="1">
    <source>
        <dbReference type="SAM" id="MobiDB-lite"/>
    </source>
</evidence>
<sequence>MEDNKSNPSKQTQGRIVIRISDSIPQPISDRKTKDAAAAIDAATGQTPLSRSNQKAIEETARKLWRMGTDPGKLKQSINSSSATLTEKDKGSLLQISEEIEKLNKVFPQTTQKFQSQVDPRSQVEVQELAGGEPPHIVHGLQLQKTQRGVQVAPSETKNPQLYNSQYLNQARRYSESLTNHAQRHYQEYLVTTVTYQEPDIVPPNIGSTPRTSGFESGSSFTQGSAFQTLRDSFQKVAGSASTYGSQIASNAVGAAKISSQNAIKQGLNKLASGFQLFLARARLYAKIAKWLILAFFAWLTTVIITTIIWGMGFIALTIVILIIINSGAYVVPPGGFTGDFASNPSSVIRVTKTANPSGRLPNGQQMISYEVNITSSSDTITNISVNDNCVILPNGTCPPMESIRAGLTSSLPSLTPYSSFTALQSFISSVSIGGSDPFVITYTRAYNLSDATASDFFNVTGTVAGQGETGTGRTSSCFGNCPSGCFEFVGTWPSSPRFVLEQAILNVAGQHPTYMGKVCSAGTIRLGYDESKVLYCGWFANGQGGSDVDIWFAARGGCLINLGVTEYLLAHEIAHYLATYYPGAYQSYLDDTAFNERPICTYVEPNHPASEDFAEIMGLYVNDNLGSTCIPNGFAARYPISFEFARCRIFEEGCN</sequence>
<dbReference type="EMBL" id="LBWP01000009">
    <property type="protein sequence ID" value="KKR11274.1"/>
    <property type="molecule type" value="Genomic_DNA"/>
</dbReference>
<feature type="compositionally biased region" description="Polar residues" evidence="1">
    <location>
        <begin position="44"/>
        <end position="55"/>
    </location>
</feature>
<proteinExistence type="predicted"/>
<feature type="transmembrane region" description="Helical" evidence="2">
    <location>
        <begin position="291"/>
        <end position="324"/>
    </location>
</feature>
<dbReference type="STRING" id="1618550.UT39_C0009G0034"/>
<name>A0A0G0N504_9BACT</name>
<protein>
    <submittedName>
        <fullName evidence="3">Uncharacterized protein</fullName>
    </submittedName>
</protein>
<evidence type="ECO:0000313" key="4">
    <source>
        <dbReference type="Proteomes" id="UP000034246"/>
    </source>
</evidence>
<comment type="caution">
    <text evidence="3">The sequence shown here is derived from an EMBL/GenBank/DDBJ whole genome shotgun (WGS) entry which is preliminary data.</text>
</comment>
<keyword evidence="2" id="KW-0472">Membrane</keyword>
<keyword evidence="2" id="KW-1133">Transmembrane helix</keyword>
<accession>A0A0G0N504</accession>
<evidence type="ECO:0000256" key="2">
    <source>
        <dbReference type="SAM" id="Phobius"/>
    </source>
</evidence>